<accession>A0ACC3AK09</accession>
<keyword evidence="2" id="KW-1185">Reference proteome</keyword>
<protein>
    <submittedName>
        <fullName evidence="1">Uncharacterized protein</fullName>
    </submittedName>
</protein>
<reference evidence="1" key="1">
    <citation type="submission" date="2022-10" db="EMBL/GenBank/DDBJ databases">
        <title>Culturing micro-colonial fungi from biological soil crusts in the Mojave desert and describing Neophaeococcomyces mojavensis, and introducing the new genera and species Taxawa tesnikishii.</title>
        <authorList>
            <person name="Kurbessoian T."/>
            <person name="Stajich J.E."/>
        </authorList>
    </citation>
    <scope>NUCLEOTIDE SEQUENCE</scope>
    <source>
        <strain evidence="1">JES_112</strain>
    </source>
</reference>
<organism evidence="1 2">
    <name type="scientific">Neophaeococcomyces mojaviensis</name>
    <dbReference type="NCBI Taxonomy" id="3383035"/>
    <lineage>
        <taxon>Eukaryota</taxon>
        <taxon>Fungi</taxon>
        <taxon>Dikarya</taxon>
        <taxon>Ascomycota</taxon>
        <taxon>Pezizomycotina</taxon>
        <taxon>Eurotiomycetes</taxon>
        <taxon>Chaetothyriomycetidae</taxon>
        <taxon>Chaetothyriales</taxon>
        <taxon>Chaetothyriales incertae sedis</taxon>
        <taxon>Neophaeococcomyces</taxon>
    </lineage>
</organism>
<evidence type="ECO:0000313" key="2">
    <source>
        <dbReference type="Proteomes" id="UP001172386"/>
    </source>
</evidence>
<dbReference type="Proteomes" id="UP001172386">
    <property type="component" value="Unassembled WGS sequence"/>
</dbReference>
<sequence>MDELSQHHGNVYNGITASGSARLHLGDIHFHDVRRAVADEEASELQRQALLKSLAFQDMNSRRVQLENGPSNHLEWIWEHAGFLQWIRSDIDVFWISGKPASGKSTLMNYIVRHGKCSELLRSCTGKDWTLVRFFFDFRAGKTNANTQEGMLRSFLFQLVDAVPVAASYVLQSVPGRNAHIEYNDKSSAELLEIIRAAIVAAHIHVCAFIDGLDEFEGSIRDLMDAIHKLCDGAALKLCLASRPEVAISNALRGVPYVRMQDHNQKTICDYAESCFNSIPGSSLSLSERDLLIQQITAESDGVILWTRLVCSEVVDGLLASETLEEIQLRVSCYPQDLDHVYERLLNQASTKSSLANSRHETAIALCFVQIPKVAEAMVKTRLAAKVLKEILEFAKNIGVLPGYPTQKLSIEAFYNRLQSRLGGLVDVTPGENLRLVHKTLETYLERSNWIEHNLPVEFLARYPNHVWLRFCCDYLLHHTLSENQAVVFTPALFSCTGTSTDNLLAPLAPELFDAQLNHNDFINFAASAMPKLAEAAAGDLNLDQLIRDTLSCPQLGRHFGADCCFERPDIYEYWLLPPLERALLLAISHGLWRHAESIFDLMPSQLSDDTYRRVVRQIMRCRRRLALSGSQALTVARENPLIEKWLRLATPHATTEELFRLSKLPFSELVQSVRFLVTFREPTTWPRCHPLLVIYLNDESLLPISANDQVKPWSPSPLWWAWNQWPGSTTLEMQELELFELLVNSGEDINRSHYPYISLLHAAVMYEEPNMRMVELVKFLIKRGVEPTKEGPSGTPLQLAEARYAEIALNGQEKSAHHKRAVLNFVIQLLRQATNSSMSTKNNTEDDLLNISDEFWCEGGLDHRADYLVIENSGRLIKYDMDEHNTKYQVSSYPTPLQRTLTTDLRSFGSSWAVREG</sequence>
<name>A0ACC3AK09_9EURO</name>
<comment type="caution">
    <text evidence="1">The sequence shown here is derived from an EMBL/GenBank/DDBJ whole genome shotgun (WGS) entry which is preliminary data.</text>
</comment>
<gene>
    <name evidence="1" type="ORF">H2198_000605</name>
</gene>
<evidence type="ECO:0000313" key="1">
    <source>
        <dbReference type="EMBL" id="KAJ9663845.1"/>
    </source>
</evidence>
<proteinExistence type="predicted"/>
<dbReference type="EMBL" id="JAPDRQ010000006">
    <property type="protein sequence ID" value="KAJ9663845.1"/>
    <property type="molecule type" value="Genomic_DNA"/>
</dbReference>